<reference evidence="2" key="1">
    <citation type="submission" date="2019-11" db="EMBL/GenBank/DDBJ databases">
        <authorList>
            <person name="Feng L."/>
        </authorList>
    </citation>
    <scope>NUCLEOTIDE SEQUENCE</scope>
    <source>
        <strain evidence="2">BintestinalisLFYP9</strain>
    </source>
</reference>
<dbReference type="InterPro" id="IPR051411">
    <property type="entry name" value="Polyketide_trans_af380"/>
</dbReference>
<dbReference type="SUPFAM" id="SSF53474">
    <property type="entry name" value="alpha/beta-Hydrolases"/>
    <property type="match status" value="1"/>
</dbReference>
<dbReference type="InterPro" id="IPR029058">
    <property type="entry name" value="AB_hydrolase_fold"/>
</dbReference>
<accession>A0A6N2XJ39</accession>
<feature type="region of interest" description="Disordered" evidence="1">
    <location>
        <begin position="1"/>
        <end position="21"/>
    </location>
</feature>
<evidence type="ECO:0008006" key="3">
    <source>
        <dbReference type="Google" id="ProtNLM"/>
    </source>
</evidence>
<evidence type="ECO:0000256" key="1">
    <source>
        <dbReference type="SAM" id="MobiDB-lite"/>
    </source>
</evidence>
<proteinExistence type="predicted"/>
<evidence type="ECO:0000313" key="2">
    <source>
        <dbReference type="EMBL" id="VYT53298.1"/>
    </source>
</evidence>
<organism evidence="2">
    <name type="scientific">Bacteroides intestinalis</name>
    <dbReference type="NCBI Taxonomy" id="329854"/>
    <lineage>
        <taxon>Bacteria</taxon>
        <taxon>Pseudomonadati</taxon>
        <taxon>Bacteroidota</taxon>
        <taxon>Bacteroidia</taxon>
        <taxon>Bacteroidales</taxon>
        <taxon>Bacteroidaceae</taxon>
        <taxon>Bacteroides</taxon>
    </lineage>
</organism>
<gene>
    <name evidence="2" type="ORF">BILFYP9_04816</name>
</gene>
<sequence length="150" mass="17363">MSMYDMGRATRNGLGDSMTDEQRRKLLDEVAEQRWKEAETGEARIRFGTPEKLLGNANAVQKEFFDYYRNPLRGYHPRYQGIRFTSQAALMNFYPFAMIKEISPRPVLFIAGEHAHSRYFSEDAYQEASEPKELYIVPGANHVDLYDPDG</sequence>
<dbReference type="AlphaFoldDB" id="A0A6N2XJ39"/>
<name>A0A6N2XJ39_9BACE</name>
<dbReference type="PANTHER" id="PTHR47751">
    <property type="entry name" value="SUPERFAMILY HYDROLASE, PUTATIVE (AFU_ORTHOLOGUE AFUA_2G16580)-RELATED"/>
    <property type="match status" value="1"/>
</dbReference>
<protein>
    <recommendedName>
        <fullName evidence="3">Alpha/beta hydrolase</fullName>
    </recommendedName>
</protein>
<dbReference type="PANTHER" id="PTHR47751:SF1">
    <property type="entry name" value="SUPERFAMILY HYDROLASE, PUTATIVE (AFU_ORTHOLOGUE AFUA_2G16580)-RELATED"/>
    <property type="match status" value="1"/>
</dbReference>
<dbReference type="Gene3D" id="1.10.10.800">
    <property type="match status" value="1"/>
</dbReference>
<dbReference type="EMBL" id="CACRSU010000050">
    <property type="protein sequence ID" value="VYT53298.1"/>
    <property type="molecule type" value="Genomic_DNA"/>
</dbReference>